<comment type="caution">
    <text evidence="1">The sequence shown here is derived from an EMBL/GenBank/DDBJ whole genome shotgun (WGS) entry which is preliminary data.</text>
</comment>
<protein>
    <submittedName>
        <fullName evidence="1">Uncharacterized protein</fullName>
    </submittedName>
</protein>
<organism evidence="1 2">
    <name type="scientific">Candidatus Methanoperedens nitratireducens</name>
    <dbReference type="NCBI Taxonomy" id="1392998"/>
    <lineage>
        <taxon>Archaea</taxon>
        <taxon>Methanobacteriati</taxon>
        <taxon>Methanobacteriota</taxon>
        <taxon>Stenosarchaea group</taxon>
        <taxon>Methanomicrobia</taxon>
        <taxon>Methanosarcinales</taxon>
        <taxon>ANME-2 cluster</taxon>
        <taxon>Candidatus Methanoperedentaceae</taxon>
        <taxon>Candidatus Methanoperedens</taxon>
    </lineage>
</organism>
<name>A0A0P8E1B0_9EURY</name>
<reference evidence="1 2" key="1">
    <citation type="submission" date="2015-09" db="EMBL/GenBank/DDBJ databases">
        <title>A metagenomics-based metabolic model of nitrate-dependent anaerobic oxidation of methane by Methanoperedens-like archaea.</title>
        <authorList>
            <person name="Arshad A."/>
            <person name="Speth D.R."/>
            <person name="De Graaf R.M."/>
            <person name="Op Den Camp H.J."/>
            <person name="Jetten M.S."/>
            <person name="Welte C.U."/>
        </authorList>
    </citation>
    <scope>NUCLEOTIDE SEQUENCE [LARGE SCALE GENOMIC DNA]</scope>
</reference>
<dbReference type="AlphaFoldDB" id="A0A0P8E1B0"/>
<sequence length="407" mass="47576">MYHYIISSGMIEPLVTLYGKEKKGGIWKTKNLSISSEESRLELIKILKSYRQIVFDYMEGVVNIKDFNDTDNDNGGWFCKIMNETDLKRTDRLSDAVETKDILDFLNTNKFENVFFIIEINLNQSGDQKIILLKSISQTYYVKKNRYSINFWDNKQRIKFLNNKEYLLLDDNFDITAFVDNSCLFSWNKIYGNDNSRLIEFLKQYFGLDWIGTAKIEKIDSDKTIKVYTENNFLTISLNDKKTKVSLKIDDGRTNEFNARTEYGDLKIYPHSFFFITNSKKFEDLYEYLDSYKNAYNDLKKDMDFIDWSNAKATAAVQRNCYSIVNFLRLKECVSKLKTELTSANDNPIKRALKTKKIAYNVENGKIKINPEGPLQLKYLLKIIKDGTAKTCLLDREGISSDFEELT</sequence>
<proteinExistence type="predicted"/>
<dbReference type="Proteomes" id="UP000050360">
    <property type="component" value="Unassembled WGS sequence"/>
</dbReference>
<evidence type="ECO:0000313" key="1">
    <source>
        <dbReference type="EMBL" id="KPQ43985.1"/>
    </source>
</evidence>
<dbReference type="EMBL" id="LKCM01000118">
    <property type="protein sequence ID" value="KPQ43985.1"/>
    <property type="molecule type" value="Genomic_DNA"/>
</dbReference>
<gene>
    <name evidence="1" type="ORF">MPEBLZ_01453</name>
</gene>
<accession>A0A0P8E1B0</accession>
<evidence type="ECO:0000313" key="2">
    <source>
        <dbReference type="Proteomes" id="UP000050360"/>
    </source>
</evidence>